<organism evidence="1 2">
    <name type="scientific">Hypsibius exemplaris</name>
    <name type="common">Freshwater tardigrade</name>
    <dbReference type="NCBI Taxonomy" id="2072580"/>
    <lineage>
        <taxon>Eukaryota</taxon>
        <taxon>Metazoa</taxon>
        <taxon>Ecdysozoa</taxon>
        <taxon>Tardigrada</taxon>
        <taxon>Eutardigrada</taxon>
        <taxon>Parachela</taxon>
        <taxon>Hypsibioidea</taxon>
        <taxon>Hypsibiidae</taxon>
        <taxon>Hypsibius</taxon>
    </lineage>
</organism>
<protein>
    <submittedName>
        <fullName evidence="1">Uncharacterized protein</fullName>
    </submittedName>
</protein>
<sequence>MGICYLPAELIPQRELSADDRAEYEMGTMIFLRNTTVDGCLKKIVNNSNSRQTTRSLASFRIPSLVGCICCGNSCALSHCSRATLIIIFRSCDTKSCKVTKQ</sequence>
<keyword evidence="2" id="KW-1185">Reference proteome</keyword>
<dbReference type="Proteomes" id="UP000192578">
    <property type="component" value="Unassembled WGS sequence"/>
</dbReference>
<proteinExistence type="predicted"/>
<dbReference type="EMBL" id="MTYJ01000012">
    <property type="protein sequence ID" value="OQV23398.1"/>
    <property type="molecule type" value="Genomic_DNA"/>
</dbReference>
<comment type="caution">
    <text evidence="1">The sequence shown here is derived from an EMBL/GenBank/DDBJ whole genome shotgun (WGS) entry which is preliminary data.</text>
</comment>
<gene>
    <name evidence="1" type="ORF">BV898_02844</name>
</gene>
<dbReference type="AlphaFoldDB" id="A0A1W0X7L2"/>
<reference evidence="2" key="1">
    <citation type="submission" date="2017-01" db="EMBL/GenBank/DDBJ databases">
        <title>Comparative genomics of anhydrobiosis in the tardigrade Hypsibius dujardini.</title>
        <authorList>
            <person name="Yoshida Y."/>
            <person name="Koutsovoulos G."/>
            <person name="Laetsch D."/>
            <person name="Stevens L."/>
            <person name="Kumar S."/>
            <person name="Horikawa D."/>
            <person name="Ishino K."/>
            <person name="Komine S."/>
            <person name="Tomita M."/>
            <person name="Blaxter M."/>
            <person name="Arakawa K."/>
        </authorList>
    </citation>
    <scope>NUCLEOTIDE SEQUENCE [LARGE SCALE GENOMIC DNA]</scope>
    <source>
        <strain evidence="2">Z151</strain>
    </source>
</reference>
<evidence type="ECO:0000313" key="1">
    <source>
        <dbReference type="EMBL" id="OQV23398.1"/>
    </source>
</evidence>
<evidence type="ECO:0000313" key="2">
    <source>
        <dbReference type="Proteomes" id="UP000192578"/>
    </source>
</evidence>
<name>A0A1W0X7L2_HYPEX</name>
<accession>A0A1W0X7L2</accession>